<accession>A0A8S3ZW92</accession>
<feature type="domain" description="FYVE-type" evidence="6">
    <location>
        <begin position="172"/>
        <end position="259"/>
    </location>
</feature>
<feature type="non-terminal residue" evidence="7">
    <location>
        <position position="366"/>
    </location>
</feature>
<dbReference type="InterPro" id="IPR013083">
    <property type="entry name" value="Znf_RING/FYVE/PHD"/>
</dbReference>
<dbReference type="InterPro" id="IPR000306">
    <property type="entry name" value="Znf_FYVE"/>
</dbReference>
<dbReference type="PANTHER" id="PTHR45956">
    <property type="entry name" value="RUN AND FYVE DOMAIN-CONTAINING PROTEIN 2-LIKE PROTEIN"/>
    <property type="match status" value="1"/>
</dbReference>
<reference evidence="7" key="1">
    <citation type="submission" date="2021-04" db="EMBL/GenBank/DDBJ databases">
        <authorList>
            <consortium name="Molecular Ecology Group"/>
        </authorList>
    </citation>
    <scope>NUCLEOTIDE SEQUENCE</scope>
</reference>
<dbReference type="PROSITE" id="PS50178">
    <property type="entry name" value="ZF_FYVE"/>
    <property type="match status" value="2"/>
</dbReference>
<gene>
    <name evidence="7" type="ORF">CUNI_LOCUS19421</name>
</gene>
<evidence type="ECO:0000256" key="1">
    <source>
        <dbReference type="ARBA" id="ARBA00022723"/>
    </source>
</evidence>
<keyword evidence="1" id="KW-0479">Metal-binding</keyword>
<dbReference type="GO" id="GO:0008270">
    <property type="term" value="F:zinc ion binding"/>
    <property type="evidence" value="ECO:0007669"/>
    <property type="project" value="UniProtKB-KW"/>
</dbReference>
<keyword evidence="2 5" id="KW-0863">Zinc-finger</keyword>
<dbReference type="SMART" id="SM00064">
    <property type="entry name" value="FYVE"/>
    <property type="match status" value="2"/>
</dbReference>
<evidence type="ECO:0000256" key="5">
    <source>
        <dbReference type="PROSITE-ProRule" id="PRU00091"/>
    </source>
</evidence>
<dbReference type="PANTHER" id="PTHR45956:SF3">
    <property type="entry name" value="RUN AND FYVE DOMAIN-CONTAINING PROTEIN 2"/>
    <property type="match status" value="1"/>
</dbReference>
<dbReference type="GO" id="GO:0005737">
    <property type="term" value="C:cytoplasm"/>
    <property type="evidence" value="ECO:0007669"/>
    <property type="project" value="TreeGrafter"/>
</dbReference>
<dbReference type="InterPro" id="IPR047335">
    <property type="entry name" value="RUFY1-3"/>
</dbReference>
<organism evidence="7 8">
    <name type="scientific">Candidula unifasciata</name>
    <dbReference type="NCBI Taxonomy" id="100452"/>
    <lineage>
        <taxon>Eukaryota</taxon>
        <taxon>Metazoa</taxon>
        <taxon>Spiralia</taxon>
        <taxon>Lophotrochozoa</taxon>
        <taxon>Mollusca</taxon>
        <taxon>Gastropoda</taxon>
        <taxon>Heterobranchia</taxon>
        <taxon>Euthyneura</taxon>
        <taxon>Panpulmonata</taxon>
        <taxon>Eupulmonata</taxon>
        <taxon>Stylommatophora</taxon>
        <taxon>Helicina</taxon>
        <taxon>Helicoidea</taxon>
        <taxon>Geomitridae</taxon>
        <taxon>Candidula</taxon>
    </lineage>
</organism>
<protein>
    <recommendedName>
        <fullName evidence="6">FYVE-type domain-containing protein</fullName>
    </recommendedName>
</protein>
<dbReference type="EMBL" id="CAJHNH020006545">
    <property type="protein sequence ID" value="CAG5133863.1"/>
    <property type="molecule type" value="Genomic_DNA"/>
</dbReference>
<keyword evidence="3" id="KW-0862">Zinc</keyword>
<evidence type="ECO:0000256" key="2">
    <source>
        <dbReference type="ARBA" id="ARBA00022771"/>
    </source>
</evidence>
<dbReference type="OrthoDB" id="10018316at2759"/>
<comment type="caution">
    <text evidence="7">The sequence shown here is derived from an EMBL/GenBank/DDBJ whole genome shotgun (WGS) entry which is preliminary data.</text>
</comment>
<dbReference type="InterPro" id="IPR011011">
    <property type="entry name" value="Znf_FYVE_PHD"/>
</dbReference>
<dbReference type="Gene3D" id="3.30.40.10">
    <property type="entry name" value="Zinc/RING finger domain, C3HC4 (zinc finger)"/>
    <property type="match status" value="2"/>
</dbReference>
<sequence length="366" mass="42535">SKSCFFYNTPDITKHHWKLFDNKTTCFNQLCRKQFTTLERHHHCRRCGGIFCSSCLQFSRRLNSLAKPDPDGDWHKVCKDCFELGQLTDGHTRCHTADFFELRTEYKRRAAANETLELHTWRSKLDIDRECQRLLRGFEQNVGHSELMRTLQGFKTLVTTPDWMKSRMWIREDLATKCQTCNEAFSITRQKNCCHVCGIAVCKSCSSEDLIIYVPDGEKDEKEYWPPKLAIIKIIGCPPVEPEICWPLRVCRSCRNILEARQVQAYGEELNPSVKTDFLDRLHKLNETFQEAENRVRAQLPKYKEIIDLLEDSTRKSSSGNNVKILAKAQGDLADVLAQYVSTVQQLKKLRPLTETQALLLKHFIK</sequence>
<dbReference type="Pfam" id="PF01363">
    <property type="entry name" value="FYVE"/>
    <property type="match status" value="2"/>
</dbReference>
<name>A0A8S3ZW92_9EUPU</name>
<feature type="domain" description="FYVE-type" evidence="6">
    <location>
        <begin position="31"/>
        <end position="86"/>
    </location>
</feature>
<dbReference type="InterPro" id="IPR017455">
    <property type="entry name" value="Znf_FYVE-rel"/>
</dbReference>
<dbReference type="SUPFAM" id="SSF57903">
    <property type="entry name" value="FYVE/PHD zinc finger"/>
    <property type="match status" value="2"/>
</dbReference>
<keyword evidence="8" id="KW-1185">Reference proteome</keyword>
<proteinExistence type="predicted"/>
<evidence type="ECO:0000256" key="3">
    <source>
        <dbReference type="ARBA" id="ARBA00022833"/>
    </source>
</evidence>
<dbReference type="AlphaFoldDB" id="A0A8S3ZW92"/>
<keyword evidence="4" id="KW-0175">Coiled coil</keyword>
<evidence type="ECO:0000259" key="6">
    <source>
        <dbReference type="PROSITE" id="PS50178"/>
    </source>
</evidence>
<dbReference type="Proteomes" id="UP000678393">
    <property type="component" value="Unassembled WGS sequence"/>
</dbReference>
<evidence type="ECO:0000313" key="7">
    <source>
        <dbReference type="EMBL" id="CAG5133863.1"/>
    </source>
</evidence>
<evidence type="ECO:0000313" key="8">
    <source>
        <dbReference type="Proteomes" id="UP000678393"/>
    </source>
</evidence>
<feature type="non-terminal residue" evidence="7">
    <location>
        <position position="1"/>
    </location>
</feature>
<evidence type="ECO:0000256" key="4">
    <source>
        <dbReference type="ARBA" id="ARBA00023054"/>
    </source>
</evidence>